<dbReference type="InterPro" id="IPR017441">
    <property type="entry name" value="Protein_kinase_ATP_BS"/>
</dbReference>
<dbReference type="PaxDb" id="2903-EOD26232"/>
<evidence type="ECO:0000313" key="11">
    <source>
        <dbReference type="EnsemblProtists" id="EOD26232"/>
    </source>
</evidence>
<dbReference type="RefSeq" id="XP_005778661.1">
    <property type="nucleotide sequence ID" value="XM_005778604.1"/>
</dbReference>
<dbReference type="InterPro" id="IPR011009">
    <property type="entry name" value="Kinase-like_dom_sf"/>
</dbReference>
<dbReference type="HOGENOM" id="CLU_1782357_0_0_1"/>
<dbReference type="KEGG" id="ehx:EMIHUDRAFT_73629"/>
<feature type="binding site" evidence="7 9">
    <location>
        <position position="45"/>
    </location>
    <ligand>
        <name>ATP</name>
        <dbReference type="ChEBI" id="CHEBI:30616"/>
    </ligand>
</feature>
<evidence type="ECO:0000256" key="7">
    <source>
        <dbReference type="PIRSR" id="PIRSR630616-2"/>
    </source>
</evidence>
<accession>A0A0D3JRU7</accession>
<proteinExistence type="predicted"/>
<evidence type="ECO:0000259" key="10">
    <source>
        <dbReference type="PROSITE" id="PS50011"/>
    </source>
</evidence>
<feature type="binding site" evidence="7">
    <location>
        <position position="26"/>
    </location>
    <ligand>
        <name>ATP</name>
        <dbReference type="ChEBI" id="CHEBI:30616"/>
    </ligand>
</feature>
<dbReference type="Gene3D" id="1.10.510.10">
    <property type="entry name" value="Transferase(Phosphotransferase) domain 1"/>
    <property type="match status" value="1"/>
</dbReference>
<dbReference type="InterPro" id="IPR030616">
    <property type="entry name" value="Aur-like"/>
</dbReference>
<organism evidence="11 12">
    <name type="scientific">Emiliania huxleyi (strain CCMP1516)</name>
    <dbReference type="NCBI Taxonomy" id="280463"/>
    <lineage>
        <taxon>Eukaryota</taxon>
        <taxon>Haptista</taxon>
        <taxon>Haptophyta</taxon>
        <taxon>Prymnesiophyceae</taxon>
        <taxon>Isochrysidales</taxon>
        <taxon>Noelaerhabdaceae</taxon>
        <taxon>Emiliania</taxon>
    </lineage>
</organism>
<dbReference type="PANTHER" id="PTHR24350">
    <property type="entry name" value="SERINE/THREONINE-PROTEIN KINASE IAL-RELATED"/>
    <property type="match status" value="1"/>
</dbReference>
<keyword evidence="1" id="KW-0723">Serine/threonine-protein kinase</keyword>
<dbReference type="Pfam" id="PF00069">
    <property type="entry name" value="Pkinase"/>
    <property type="match status" value="1"/>
</dbReference>
<evidence type="ECO:0000313" key="12">
    <source>
        <dbReference type="Proteomes" id="UP000013827"/>
    </source>
</evidence>
<feature type="cross-link" description="Glycyl lysine isopeptide (Lys-Gly) (interchain with G-Cter in SUMO2)" evidence="8">
    <location>
        <position position="146"/>
    </location>
</feature>
<evidence type="ECO:0000256" key="1">
    <source>
        <dbReference type="ARBA" id="ARBA00022527"/>
    </source>
</evidence>
<evidence type="ECO:0000256" key="4">
    <source>
        <dbReference type="ARBA" id="ARBA00022777"/>
    </source>
</evidence>
<dbReference type="OMA" id="CEERYVI"/>
<dbReference type="GeneID" id="17271777"/>
<dbReference type="GO" id="GO:0004674">
    <property type="term" value="F:protein serine/threonine kinase activity"/>
    <property type="evidence" value="ECO:0007669"/>
    <property type="project" value="UniProtKB-KW"/>
</dbReference>
<keyword evidence="2" id="KW-0808">Transferase</keyword>
<dbReference type="InterPro" id="IPR000719">
    <property type="entry name" value="Prot_kinase_dom"/>
</dbReference>
<keyword evidence="3 7" id="KW-0547">Nucleotide-binding</keyword>
<dbReference type="PROSITE" id="PS00107">
    <property type="entry name" value="PROTEIN_KINASE_ATP"/>
    <property type="match status" value="1"/>
</dbReference>
<evidence type="ECO:0000256" key="5">
    <source>
        <dbReference type="ARBA" id="ARBA00022840"/>
    </source>
</evidence>
<feature type="domain" description="Protein kinase" evidence="10">
    <location>
        <begin position="16"/>
        <end position="146"/>
    </location>
</feature>
<evidence type="ECO:0000256" key="2">
    <source>
        <dbReference type="ARBA" id="ARBA00022679"/>
    </source>
</evidence>
<evidence type="ECO:0000256" key="6">
    <source>
        <dbReference type="PIRSR" id="PIRSR630616-1"/>
    </source>
</evidence>
<evidence type="ECO:0000256" key="8">
    <source>
        <dbReference type="PIRSR" id="PIRSR630616-3"/>
    </source>
</evidence>
<dbReference type="PROSITE" id="PS50011">
    <property type="entry name" value="PROTEIN_KINASE_DOM"/>
    <property type="match status" value="1"/>
</dbReference>
<dbReference type="Proteomes" id="UP000013827">
    <property type="component" value="Unassembled WGS sequence"/>
</dbReference>
<dbReference type="STRING" id="2903.R1CU80"/>
<protein>
    <recommendedName>
        <fullName evidence="10">Protein kinase domain-containing protein</fullName>
    </recommendedName>
</protein>
<reference evidence="12" key="1">
    <citation type="journal article" date="2013" name="Nature">
        <title>Pan genome of the phytoplankton Emiliania underpins its global distribution.</title>
        <authorList>
            <person name="Read B.A."/>
            <person name="Kegel J."/>
            <person name="Klute M.J."/>
            <person name="Kuo A."/>
            <person name="Lefebvre S.C."/>
            <person name="Maumus F."/>
            <person name="Mayer C."/>
            <person name="Miller J."/>
            <person name="Monier A."/>
            <person name="Salamov A."/>
            <person name="Young J."/>
            <person name="Aguilar M."/>
            <person name="Claverie J.M."/>
            <person name="Frickenhaus S."/>
            <person name="Gonzalez K."/>
            <person name="Herman E.K."/>
            <person name="Lin Y.C."/>
            <person name="Napier J."/>
            <person name="Ogata H."/>
            <person name="Sarno A.F."/>
            <person name="Shmutz J."/>
            <person name="Schroeder D."/>
            <person name="de Vargas C."/>
            <person name="Verret F."/>
            <person name="von Dassow P."/>
            <person name="Valentin K."/>
            <person name="Van de Peer Y."/>
            <person name="Wheeler G."/>
            <person name="Dacks J.B."/>
            <person name="Delwiche C.F."/>
            <person name="Dyhrman S.T."/>
            <person name="Glockner G."/>
            <person name="John U."/>
            <person name="Richards T."/>
            <person name="Worden A.Z."/>
            <person name="Zhang X."/>
            <person name="Grigoriev I.V."/>
            <person name="Allen A.E."/>
            <person name="Bidle K."/>
            <person name="Borodovsky M."/>
            <person name="Bowler C."/>
            <person name="Brownlee C."/>
            <person name="Cock J.M."/>
            <person name="Elias M."/>
            <person name="Gladyshev V.N."/>
            <person name="Groth M."/>
            <person name="Guda C."/>
            <person name="Hadaegh A."/>
            <person name="Iglesias-Rodriguez M.D."/>
            <person name="Jenkins J."/>
            <person name="Jones B.M."/>
            <person name="Lawson T."/>
            <person name="Leese F."/>
            <person name="Lindquist E."/>
            <person name="Lobanov A."/>
            <person name="Lomsadze A."/>
            <person name="Malik S.B."/>
            <person name="Marsh M.E."/>
            <person name="Mackinder L."/>
            <person name="Mock T."/>
            <person name="Mueller-Roeber B."/>
            <person name="Pagarete A."/>
            <person name="Parker M."/>
            <person name="Probert I."/>
            <person name="Quesneville H."/>
            <person name="Raines C."/>
            <person name="Rensing S.A."/>
            <person name="Riano-Pachon D.M."/>
            <person name="Richier S."/>
            <person name="Rokitta S."/>
            <person name="Shiraiwa Y."/>
            <person name="Soanes D.M."/>
            <person name="van der Giezen M."/>
            <person name="Wahlund T.M."/>
            <person name="Williams B."/>
            <person name="Wilson W."/>
            <person name="Wolfe G."/>
            <person name="Wurch L.L."/>
        </authorList>
    </citation>
    <scope>NUCLEOTIDE SEQUENCE</scope>
</reference>
<dbReference type="AlphaFoldDB" id="A0A0D3JRU7"/>
<dbReference type="GO" id="GO:0005524">
    <property type="term" value="F:ATP binding"/>
    <property type="evidence" value="ECO:0007669"/>
    <property type="project" value="UniProtKB-UniRule"/>
</dbReference>
<evidence type="ECO:0000256" key="3">
    <source>
        <dbReference type="ARBA" id="ARBA00022741"/>
    </source>
</evidence>
<dbReference type="SUPFAM" id="SSF56112">
    <property type="entry name" value="Protein kinase-like (PK-like)"/>
    <property type="match status" value="1"/>
</dbReference>
<name>A0A0D3JRU7_EMIH1</name>
<keyword evidence="4" id="KW-0418">Kinase</keyword>
<feature type="active site" description="Proton acceptor" evidence="6">
    <location>
        <position position="144"/>
    </location>
</feature>
<dbReference type="SMART" id="SM00220">
    <property type="entry name" value="S_TKc"/>
    <property type="match status" value="1"/>
</dbReference>
<reference evidence="11" key="2">
    <citation type="submission" date="2024-10" db="UniProtKB">
        <authorList>
            <consortium name="EnsemblProtists"/>
        </authorList>
    </citation>
    <scope>IDENTIFICATION</scope>
</reference>
<dbReference type="EnsemblProtists" id="EOD26232">
    <property type="protein sequence ID" value="EOD26232"/>
    <property type="gene ID" value="EMIHUDRAFT_73629"/>
</dbReference>
<keyword evidence="5 7" id="KW-0067">ATP-binding</keyword>
<keyword evidence="12" id="KW-1185">Reference proteome</keyword>
<sequence>MIAFEPVRLVGCEERYVIGKMLGQGKYGQVYKAVCMQSGVRMAVKVLPLADETTRASAMQELAIMRRIDHPHVVHLANYFETANSAQLVMEWLPGGDLYAQLIERFSPEPFGVNSYSESQIRSLTFMALSGLQALHELRIVHRDIK</sequence>
<dbReference type="eggNOG" id="KOG0032">
    <property type="taxonomic scope" value="Eukaryota"/>
</dbReference>
<dbReference type="FunFam" id="3.30.200.20:FF:000042">
    <property type="entry name" value="Aurora kinase A"/>
    <property type="match status" value="1"/>
</dbReference>
<evidence type="ECO:0000256" key="9">
    <source>
        <dbReference type="PROSITE-ProRule" id="PRU10141"/>
    </source>
</evidence>